<gene>
    <name evidence="3" type="ORF">PEVE_00012166</name>
</gene>
<dbReference type="InterPro" id="IPR002104">
    <property type="entry name" value="Integrase_catalytic"/>
</dbReference>
<evidence type="ECO:0000313" key="3">
    <source>
        <dbReference type="EMBL" id="CAH3179149.1"/>
    </source>
</evidence>
<evidence type="ECO:0000259" key="2">
    <source>
        <dbReference type="PROSITE" id="PS51898"/>
    </source>
</evidence>
<sequence length="135" mass="14866">MLLALLSGQRVQILNALTLSSMTLSETKSHQPDQNLCVVTQTYIDRTSSLRGDTDQLLIDYQKPHKPVSTNTIFRWIKTGLTNAGIDTGVYKAHSTRAAVVSAANKKQVPVDTILSATGWSNLNTFAQFYSKPIQ</sequence>
<dbReference type="PROSITE" id="PS51898">
    <property type="entry name" value="TYR_RECOMBINASE"/>
    <property type="match status" value="1"/>
</dbReference>
<dbReference type="SUPFAM" id="SSF56349">
    <property type="entry name" value="DNA breaking-rejoining enzymes"/>
    <property type="match status" value="1"/>
</dbReference>
<keyword evidence="1" id="KW-0233">DNA recombination</keyword>
<organism evidence="3 4">
    <name type="scientific">Porites evermanni</name>
    <dbReference type="NCBI Taxonomy" id="104178"/>
    <lineage>
        <taxon>Eukaryota</taxon>
        <taxon>Metazoa</taxon>
        <taxon>Cnidaria</taxon>
        <taxon>Anthozoa</taxon>
        <taxon>Hexacorallia</taxon>
        <taxon>Scleractinia</taxon>
        <taxon>Fungiina</taxon>
        <taxon>Poritidae</taxon>
        <taxon>Porites</taxon>
    </lineage>
</organism>
<dbReference type="Proteomes" id="UP001159427">
    <property type="component" value="Unassembled WGS sequence"/>
</dbReference>
<dbReference type="InterPro" id="IPR011010">
    <property type="entry name" value="DNA_brk_join_enz"/>
</dbReference>
<dbReference type="PANTHER" id="PTHR35617">
    <property type="entry name" value="PHAGE_INTEGRASE DOMAIN-CONTAINING PROTEIN"/>
    <property type="match status" value="1"/>
</dbReference>
<feature type="domain" description="Tyr recombinase" evidence="2">
    <location>
        <begin position="1"/>
        <end position="135"/>
    </location>
</feature>
<dbReference type="PANTHER" id="PTHR35617:SF3">
    <property type="entry name" value="CORE-BINDING (CB) DOMAIN-CONTAINING PROTEIN"/>
    <property type="match status" value="1"/>
</dbReference>
<feature type="non-terminal residue" evidence="3">
    <location>
        <position position="135"/>
    </location>
</feature>
<evidence type="ECO:0000313" key="4">
    <source>
        <dbReference type="Proteomes" id="UP001159427"/>
    </source>
</evidence>
<accession>A0ABN8RIC2</accession>
<keyword evidence="4" id="KW-1185">Reference proteome</keyword>
<dbReference type="EMBL" id="CALNXI010001893">
    <property type="protein sequence ID" value="CAH3179149.1"/>
    <property type="molecule type" value="Genomic_DNA"/>
</dbReference>
<evidence type="ECO:0000256" key="1">
    <source>
        <dbReference type="ARBA" id="ARBA00023172"/>
    </source>
</evidence>
<protein>
    <recommendedName>
        <fullName evidence="2">Tyr recombinase domain-containing protein</fullName>
    </recommendedName>
</protein>
<comment type="caution">
    <text evidence="3">The sequence shown here is derived from an EMBL/GenBank/DDBJ whole genome shotgun (WGS) entry which is preliminary data.</text>
</comment>
<dbReference type="Pfam" id="PF00589">
    <property type="entry name" value="Phage_integrase"/>
    <property type="match status" value="1"/>
</dbReference>
<dbReference type="InterPro" id="IPR013762">
    <property type="entry name" value="Integrase-like_cat_sf"/>
</dbReference>
<name>A0ABN8RIC2_9CNID</name>
<proteinExistence type="predicted"/>
<dbReference type="Gene3D" id="1.10.443.10">
    <property type="entry name" value="Intergrase catalytic core"/>
    <property type="match status" value="1"/>
</dbReference>
<reference evidence="3 4" key="1">
    <citation type="submission" date="2022-05" db="EMBL/GenBank/DDBJ databases">
        <authorList>
            <consortium name="Genoscope - CEA"/>
            <person name="William W."/>
        </authorList>
    </citation>
    <scope>NUCLEOTIDE SEQUENCE [LARGE SCALE GENOMIC DNA]</scope>
</reference>